<keyword evidence="5" id="KW-1185">Reference proteome</keyword>
<evidence type="ECO:0000256" key="2">
    <source>
        <dbReference type="ARBA" id="ARBA00022737"/>
    </source>
</evidence>
<dbReference type="SMART" id="SM00369">
    <property type="entry name" value="LRR_TYP"/>
    <property type="match status" value="3"/>
</dbReference>
<evidence type="ECO:0008006" key="6">
    <source>
        <dbReference type="Google" id="ProtNLM"/>
    </source>
</evidence>
<feature type="non-terminal residue" evidence="4">
    <location>
        <position position="267"/>
    </location>
</feature>
<dbReference type="SUPFAM" id="SSF52058">
    <property type="entry name" value="L domain-like"/>
    <property type="match status" value="1"/>
</dbReference>
<dbReference type="Proteomes" id="UP001381693">
    <property type="component" value="Unassembled WGS sequence"/>
</dbReference>
<feature type="chain" id="PRO_5042937061" description="Oplophorus-luciferin 2-monooxygenase non-catalytic subunit" evidence="3">
    <location>
        <begin position="36"/>
        <end position="267"/>
    </location>
</feature>
<comment type="caution">
    <text evidence="4">The sequence shown here is derived from an EMBL/GenBank/DDBJ whole genome shotgun (WGS) entry which is preliminary data.</text>
</comment>
<evidence type="ECO:0000313" key="4">
    <source>
        <dbReference type="EMBL" id="KAK7078111.1"/>
    </source>
</evidence>
<dbReference type="Pfam" id="PF13855">
    <property type="entry name" value="LRR_8"/>
    <property type="match status" value="1"/>
</dbReference>
<accession>A0AAN9A2I8</accession>
<keyword evidence="2" id="KW-0677">Repeat</keyword>
<proteinExistence type="predicted"/>
<protein>
    <recommendedName>
        <fullName evidence="6">Oplophorus-luciferin 2-monooxygenase non-catalytic subunit</fullName>
    </recommendedName>
</protein>
<dbReference type="InterPro" id="IPR003591">
    <property type="entry name" value="Leu-rich_rpt_typical-subtyp"/>
</dbReference>
<feature type="signal peptide" evidence="3">
    <location>
        <begin position="1"/>
        <end position="35"/>
    </location>
</feature>
<reference evidence="4 5" key="1">
    <citation type="submission" date="2023-11" db="EMBL/GenBank/DDBJ databases">
        <title>Halocaridina rubra genome assembly.</title>
        <authorList>
            <person name="Smith C."/>
        </authorList>
    </citation>
    <scope>NUCLEOTIDE SEQUENCE [LARGE SCALE GENOMIC DNA]</scope>
    <source>
        <strain evidence="4">EP-1</strain>
        <tissue evidence="4">Whole</tissue>
    </source>
</reference>
<dbReference type="InterPro" id="IPR001611">
    <property type="entry name" value="Leu-rich_rpt"/>
</dbReference>
<dbReference type="EMBL" id="JAXCGZ010008010">
    <property type="protein sequence ID" value="KAK7078111.1"/>
    <property type="molecule type" value="Genomic_DNA"/>
</dbReference>
<evidence type="ECO:0000313" key="5">
    <source>
        <dbReference type="Proteomes" id="UP001381693"/>
    </source>
</evidence>
<dbReference type="PANTHER" id="PTHR24366">
    <property type="entry name" value="IG(IMMUNOGLOBULIN) AND LRR(LEUCINE RICH REPEAT) DOMAINS"/>
    <property type="match status" value="1"/>
</dbReference>
<keyword evidence="3" id="KW-0732">Signal</keyword>
<dbReference type="Gene3D" id="3.80.10.10">
    <property type="entry name" value="Ribonuclease Inhibitor"/>
    <property type="match status" value="2"/>
</dbReference>
<evidence type="ECO:0000256" key="1">
    <source>
        <dbReference type="ARBA" id="ARBA00022614"/>
    </source>
</evidence>
<name>A0AAN9A2I8_HALRR</name>
<dbReference type="AlphaFoldDB" id="A0AAN9A2I8"/>
<keyword evidence="1" id="KW-0433">Leucine-rich repeat</keyword>
<gene>
    <name evidence="4" type="ORF">SK128_024624</name>
</gene>
<dbReference type="InterPro" id="IPR032675">
    <property type="entry name" value="LRR_dom_sf"/>
</dbReference>
<dbReference type="PANTHER" id="PTHR24366:SF160">
    <property type="entry name" value="SI:CH211-191D15.2"/>
    <property type="match status" value="1"/>
</dbReference>
<evidence type="ECO:0000256" key="3">
    <source>
        <dbReference type="SAM" id="SignalP"/>
    </source>
</evidence>
<sequence length="267" mass="29951">MSSSMMDFQHRQQNSFALYLLVLLAITMNSNVVNAQICPDPGMIYPCVCDISGMGKMNMFCEGITSTTELESLFMQDFPDNNFHILSIDNSYLDILTSGILNSKSFEEITIWQSGLQRVDFGALNSSYNTLSIIRMDVNTLVSFPFEELSFYTNLIRIDLTGNTLTELSTIASDSLEEFFLETNLITHIPVTTFRQLPNVNTIFLGNNTIEEVLSGTFTGQPNLNILTLNNNRLPELLAGTVELHGPDSRLIFSNNNISRIEPDAFR</sequence>
<organism evidence="4 5">
    <name type="scientific">Halocaridina rubra</name>
    <name type="common">Hawaiian red shrimp</name>
    <dbReference type="NCBI Taxonomy" id="373956"/>
    <lineage>
        <taxon>Eukaryota</taxon>
        <taxon>Metazoa</taxon>
        <taxon>Ecdysozoa</taxon>
        <taxon>Arthropoda</taxon>
        <taxon>Crustacea</taxon>
        <taxon>Multicrustacea</taxon>
        <taxon>Malacostraca</taxon>
        <taxon>Eumalacostraca</taxon>
        <taxon>Eucarida</taxon>
        <taxon>Decapoda</taxon>
        <taxon>Pleocyemata</taxon>
        <taxon>Caridea</taxon>
        <taxon>Atyoidea</taxon>
        <taxon>Atyidae</taxon>
        <taxon>Halocaridina</taxon>
    </lineage>
</organism>